<organism evidence="3 4">
    <name type="scientific">Larkinella bovis</name>
    <dbReference type="NCBI Taxonomy" id="683041"/>
    <lineage>
        <taxon>Bacteria</taxon>
        <taxon>Pseudomonadati</taxon>
        <taxon>Bacteroidota</taxon>
        <taxon>Cytophagia</taxon>
        <taxon>Cytophagales</taxon>
        <taxon>Spirosomataceae</taxon>
        <taxon>Larkinella</taxon>
    </lineage>
</organism>
<dbReference type="NCBIfam" id="TIGR00035">
    <property type="entry name" value="asp_race"/>
    <property type="match status" value="1"/>
</dbReference>
<evidence type="ECO:0000256" key="2">
    <source>
        <dbReference type="ARBA" id="ARBA00023235"/>
    </source>
</evidence>
<dbReference type="InterPro" id="IPR033134">
    <property type="entry name" value="Asp/Glu_racemase_AS_2"/>
</dbReference>
<keyword evidence="2" id="KW-0413">Isomerase</keyword>
<dbReference type="RefSeq" id="WP_379843695.1">
    <property type="nucleotide sequence ID" value="NZ_JBHSMA010000002.1"/>
</dbReference>
<dbReference type="InterPro" id="IPR004380">
    <property type="entry name" value="Asp_race"/>
</dbReference>
<comment type="similarity">
    <text evidence="1">Belongs to the aspartate/glutamate racemases family.</text>
</comment>
<keyword evidence="4" id="KW-1185">Reference proteome</keyword>
<protein>
    <submittedName>
        <fullName evidence="3">Aspartate/glutamate racemase family protein</fullName>
    </submittedName>
</protein>
<dbReference type="PROSITE" id="PS00924">
    <property type="entry name" value="ASP_GLU_RACEMASE_2"/>
    <property type="match status" value="1"/>
</dbReference>
<evidence type="ECO:0000313" key="4">
    <source>
        <dbReference type="Proteomes" id="UP001596106"/>
    </source>
</evidence>
<gene>
    <name evidence="3" type="ORF">ACFPMF_09580</name>
</gene>
<dbReference type="Proteomes" id="UP001596106">
    <property type="component" value="Unassembled WGS sequence"/>
</dbReference>
<proteinExistence type="inferred from homology"/>
<sequence length="238" mass="26163">MKTIGIIGGMTWESSAAYYRIINQEVGRRLGGNYSAKLVMASANFEEFDRWQRADDWGSVEAAVDDMAQCLVRAGADCVVIACNTQHEVAEGVARRLPVPLIHIADVTAEAIQKAGFRKVGLLGTRYTMERQFLRGRLRERFGLEVILPGSEEQHYIHHAIYTEFSKGIFAEATRATFVKIIETLAAQGAEGVILGCTEIPLLVQAKHTDVPLFDTTTLHALAAVDFSLATHKNLTAS</sequence>
<evidence type="ECO:0000256" key="1">
    <source>
        <dbReference type="ARBA" id="ARBA00007847"/>
    </source>
</evidence>
<name>A0ABW0IBN8_9BACT</name>
<dbReference type="InterPro" id="IPR001920">
    <property type="entry name" value="Asp/Glu_race"/>
</dbReference>
<dbReference type="Pfam" id="PF01177">
    <property type="entry name" value="Asp_Glu_race"/>
    <property type="match status" value="1"/>
</dbReference>
<accession>A0ABW0IBN8</accession>
<dbReference type="SUPFAM" id="SSF53681">
    <property type="entry name" value="Aspartate/glutamate racemase"/>
    <property type="match status" value="2"/>
</dbReference>
<dbReference type="PANTHER" id="PTHR21198:SF7">
    <property type="entry name" value="ASPARTATE-GLUTAMATE RACEMASE FAMILY"/>
    <property type="match status" value="1"/>
</dbReference>
<dbReference type="Gene3D" id="3.40.50.1860">
    <property type="match status" value="2"/>
</dbReference>
<dbReference type="InterPro" id="IPR015942">
    <property type="entry name" value="Asp/Glu/hydantoin_racemase"/>
</dbReference>
<evidence type="ECO:0000313" key="3">
    <source>
        <dbReference type="EMBL" id="MFC5409557.1"/>
    </source>
</evidence>
<reference evidence="4" key="1">
    <citation type="journal article" date="2019" name="Int. J. Syst. Evol. Microbiol.">
        <title>The Global Catalogue of Microorganisms (GCM) 10K type strain sequencing project: providing services to taxonomists for standard genome sequencing and annotation.</title>
        <authorList>
            <consortium name="The Broad Institute Genomics Platform"/>
            <consortium name="The Broad Institute Genome Sequencing Center for Infectious Disease"/>
            <person name="Wu L."/>
            <person name="Ma J."/>
        </authorList>
    </citation>
    <scope>NUCLEOTIDE SEQUENCE [LARGE SCALE GENOMIC DNA]</scope>
    <source>
        <strain evidence="4">CCUG 55250</strain>
    </source>
</reference>
<dbReference type="PANTHER" id="PTHR21198">
    <property type="entry name" value="GLUTAMATE RACEMASE"/>
    <property type="match status" value="1"/>
</dbReference>
<comment type="caution">
    <text evidence="3">The sequence shown here is derived from an EMBL/GenBank/DDBJ whole genome shotgun (WGS) entry which is preliminary data.</text>
</comment>
<dbReference type="EMBL" id="JBHSMA010000002">
    <property type="protein sequence ID" value="MFC5409557.1"/>
    <property type="molecule type" value="Genomic_DNA"/>
</dbReference>